<dbReference type="InterPro" id="IPR025824">
    <property type="entry name" value="OB-fold_nuc-bd_dom"/>
</dbReference>
<dbReference type="Pfam" id="PF02601">
    <property type="entry name" value="Exonuc_VII_L"/>
    <property type="match status" value="1"/>
</dbReference>
<dbReference type="InterPro" id="IPR043764">
    <property type="entry name" value="DUF5710"/>
</dbReference>
<dbReference type="GO" id="GO:0003676">
    <property type="term" value="F:nucleic acid binding"/>
    <property type="evidence" value="ECO:0007669"/>
    <property type="project" value="InterPro"/>
</dbReference>
<comment type="subcellular location">
    <subcellularLocation>
        <location evidence="1">Cytoplasm</location>
    </subcellularLocation>
</comment>
<evidence type="ECO:0000313" key="3">
    <source>
        <dbReference type="Proteomes" id="UP000029558"/>
    </source>
</evidence>
<keyword evidence="1 2" id="KW-0269">Exonuclease</keyword>
<comment type="catalytic activity">
    <reaction evidence="1">
        <text>Exonucleolytic cleavage in either 5'- to 3'- or 3'- to 5'-direction to yield nucleoside 5'-phosphates.</text>
        <dbReference type="EC" id="3.1.11.6"/>
    </reaction>
</comment>
<keyword evidence="1 2" id="KW-0378">Hydrolase</keyword>
<proteinExistence type="inferred from homology"/>
<keyword evidence="1" id="KW-0540">Nuclease</keyword>
<dbReference type="GO" id="GO:0009318">
    <property type="term" value="C:exodeoxyribonuclease VII complex"/>
    <property type="evidence" value="ECO:0007669"/>
    <property type="project" value="UniProtKB-UniRule"/>
</dbReference>
<dbReference type="EC" id="3.1.11.6" evidence="1"/>
<dbReference type="GO" id="GO:0008855">
    <property type="term" value="F:exodeoxyribonuclease VII activity"/>
    <property type="evidence" value="ECO:0007669"/>
    <property type="project" value="UniProtKB-UniRule"/>
</dbReference>
<dbReference type="EMBL" id="CP012508">
    <property type="protein sequence ID" value="ALB22235.1"/>
    <property type="molecule type" value="Genomic_DNA"/>
</dbReference>
<reference evidence="2 3" key="1">
    <citation type="journal article" date="2014" name="Genome Announc.">
        <title>Comparative Genome Analysis of Two Isolates of the Fish Pathogen Piscirickettsia salmonis from Different Hosts Reveals Major Differences in Virulence-Associated Secretion Systems.</title>
        <authorList>
            <person name="Bohle H."/>
            <person name="Henriquez P."/>
            <person name="Grothusen H."/>
            <person name="Navas E."/>
            <person name="Sandoval A."/>
            <person name="Bustamante F."/>
            <person name="Bustos P."/>
            <person name="Mancilla M."/>
        </authorList>
    </citation>
    <scope>NUCLEOTIDE SEQUENCE [LARGE SCALE GENOMIC DNA]</scope>
    <source>
        <strain evidence="3">B1-32597</strain>
    </source>
</reference>
<comment type="similarity">
    <text evidence="1">Belongs to the XseA family.</text>
</comment>
<dbReference type="RefSeq" id="WP_017377877.1">
    <property type="nucleotide sequence ID" value="NZ_CP013781.1"/>
</dbReference>
<dbReference type="Pfam" id="PF13742">
    <property type="entry name" value="tRNA_anti_2"/>
    <property type="match status" value="1"/>
</dbReference>
<dbReference type="OrthoDB" id="7235451at2"/>
<dbReference type="Proteomes" id="UP000029558">
    <property type="component" value="Chromosome"/>
</dbReference>
<name>A0A1L6TAG5_PISSA</name>
<dbReference type="Pfam" id="PF18974">
    <property type="entry name" value="DUF5710"/>
    <property type="match status" value="1"/>
</dbReference>
<sequence length="530" mass="61329">MIDMQRIYLNVPFTEKDEAKHLGARWDPKARAWYILPHIDTTPFKHWLKADPTNKQVQTQNQEHSQNHIKHEHMHLSHYLRAIEQAIEQRFDRPEWVICEVSEWRQNPNGHIYAEFIEHNEQYQVIAKSTATLWSNQVQQVLAPFIQATGAPPSTDMKLLVQVSAHFHPRYGFSLSIHAIDPNFTLGALEAKLHEIHLTLQDEGIFDSNHTLTAPTEFTHLAVISSPTAAGLGDFRQEADRLSQTGLCQFDYFYATMQGQQTGSSICEQLNKINQYSEQYDAIIIIRGGGAKTDLADFNDIALARSLCHSQLPIFIGIGHERDHTILDEIAQRSFDTPSKVSHYILQTIVHNALNAYQHAQDIQHITQQYYQYTYSNIHNLSNQLWQYSLKAIQIQAYQLQEYQANVHYHSKQVIDQYHYSINHYQQQVYNSRYTLTQYQAQLNQRYQFIIHRSQESIRQTEGLSKSLIQFILGLGPEKTLQRGFSYITSADQYITNMSQAKNQTQLNIHFQDGTLSVQQAQPSHVKPET</sequence>
<dbReference type="GO" id="GO:0006308">
    <property type="term" value="P:DNA catabolic process"/>
    <property type="evidence" value="ECO:0007669"/>
    <property type="project" value="UniProtKB-UniRule"/>
</dbReference>
<dbReference type="NCBIfam" id="TIGR00237">
    <property type="entry name" value="xseA"/>
    <property type="match status" value="1"/>
</dbReference>
<dbReference type="InterPro" id="IPR003753">
    <property type="entry name" value="Exonuc_VII_L"/>
</dbReference>
<protein>
    <recommendedName>
        <fullName evidence="1">Exodeoxyribonuclease 7 large subunit</fullName>
        <ecNumber evidence="1">3.1.11.6</ecNumber>
    </recommendedName>
</protein>
<dbReference type="PANTHER" id="PTHR30008:SF0">
    <property type="entry name" value="EXODEOXYRIBONUCLEASE 7 LARGE SUBUNIT"/>
    <property type="match status" value="1"/>
</dbReference>
<accession>A0A1L6TAG5</accession>
<dbReference type="InterPro" id="IPR020579">
    <property type="entry name" value="Exonuc_VII_lsu_C"/>
</dbReference>
<dbReference type="PANTHER" id="PTHR30008">
    <property type="entry name" value="EXODEOXYRIBONUCLEASE 7 LARGE SUBUNIT"/>
    <property type="match status" value="1"/>
</dbReference>
<gene>
    <name evidence="2" type="ORF">KU39_1052</name>
</gene>
<dbReference type="AlphaFoldDB" id="A0A1L6TAG5"/>
<evidence type="ECO:0000313" key="2">
    <source>
        <dbReference type="EMBL" id="ALB22235.1"/>
    </source>
</evidence>
<dbReference type="GO" id="GO:0005737">
    <property type="term" value="C:cytoplasm"/>
    <property type="evidence" value="ECO:0007669"/>
    <property type="project" value="UniProtKB-SubCell"/>
</dbReference>
<organism evidence="2 3">
    <name type="scientific">Piscirickettsia salmonis</name>
    <dbReference type="NCBI Taxonomy" id="1238"/>
    <lineage>
        <taxon>Bacteria</taxon>
        <taxon>Pseudomonadati</taxon>
        <taxon>Pseudomonadota</taxon>
        <taxon>Gammaproteobacteria</taxon>
        <taxon>Thiotrichales</taxon>
        <taxon>Piscirickettsiaceae</taxon>
        <taxon>Piscirickettsia</taxon>
    </lineage>
</organism>
<evidence type="ECO:0000256" key="1">
    <source>
        <dbReference type="RuleBase" id="RU004355"/>
    </source>
</evidence>